<evidence type="ECO:0000256" key="2">
    <source>
        <dbReference type="RuleBase" id="RU102079"/>
    </source>
</evidence>
<sequence>MNNDIKLMEYHRSDDQMPIPPYLSYRKEMIDLKMNGTILCFEGKVLSSENMTNTSVNAFEVTLLHDTRSGYESLIVLKLYFSFSLRNFLIHNEKENITFSEESNSSLRIESYLNKDVFLKNPIGQTGVPIVLLIYAEKFYYNISINGGDFIHYKNGLPPWAANYAIINGSISNVKFHDDDNNLEGCQNIINKLPPQFKFSKDLLLVTKELEKKDEIIINGKITKIFNETISINFLNGAFKWHKKIGHTVFQLNITTNCSSINSYTNGTWIGSKKATGAKKINKIPECQIKNASDCQKHDLKEEQKIRINIKITSSFGFNCTIETLEEIYMREELEIVIPFAATQYIQVNQLDITEEDEPIKVNYYKK</sequence>
<dbReference type="Proteomes" id="UP000095281">
    <property type="component" value="Unplaced"/>
</dbReference>
<evidence type="ECO:0000256" key="1">
    <source>
        <dbReference type="ARBA" id="ARBA00022734"/>
    </source>
</evidence>
<protein>
    <recommendedName>
        <fullName evidence="2">Galectin</fullName>
    </recommendedName>
</protein>
<reference evidence="5" key="1">
    <citation type="submission" date="2016-11" db="UniProtKB">
        <authorList>
            <consortium name="WormBaseParasite"/>
        </authorList>
    </citation>
    <scope>IDENTIFICATION</scope>
</reference>
<dbReference type="InterPro" id="IPR001079">
    <property type="entry name" value="Galectin_CRD"/>
</dbReference>
<evidence type="ECO:0000313" key="4">
    <source>
        <dbReference type="Proteomes" id="UP000095281"/>
    </source>
</evidence>
<keyword evidence="1 2" id="KW-0430">Lectin</keyword>
<dbReference type="WBParaSite" id="MhA1_Contig1114.frz3.gene1">
    <property type="protein sequence ID" value="MhA1_Contig1114.frz3.gene1"/>
    <property type="gene ID" value="MhA1_Contig1114.frz3.gene1"/>
</dbReference>
<feature type="domain" description="Galectin" evidence="3">
    <location>
        <begin position="25"/>
        <end position="177"/>
    </location>
</feature>
<name>A0A1I8AZY6_MELHA</name>
<dbReference type="AlphaFoldDB" id="A0A1I8AZY6"/>
<evidence type="ECO:0000259" key="3">
    <source>
        <dbReference type="PROSITE" id="PS51304"/>
    </source>
</evidence>
<keyword evidence="4" id="KW-1185">Reference proteome</keyword>
<organism evidence="4 5">
    <name type="scientific">Meloidogyne hapla</name>
    <name type="common">Root-knot nematode worm</name>
    <dbReference type="NCBI Taxonomy" id="6305"/>
    <lineage>
        <taxon>Eukaryota</taxon>
        <taxon>Metazoa</taxon>
        <taxon>Ecdysozoa</taxon>
        <taxon>Nematoda</taxon>
        <taxon>Chromadorea</taxon>
        <taxon>Rhabditida</taxon>
        <taxon>Tylenchina</taxon>
        <taxon>Tylenchomorpha</taxon>
        <taxon>Tylenchoidea</taxon>
        <taxon>Meloidogynidae</taxon>
        <taxon>Meloidogyninae</taxon>
        <taxon>Meloidogyne</taxon>
    </lineage>
</organism>
<dbReference type="GO" id="GO:0030246">
    <property type="term" value="F:carbohydrate binding"/>
    <property type="evidence" value="ECO:0007669"/>
    <property type="project" value="UniProtKB-UniRule"/>
</dbReference>
<dbReference type="Gene3D" id="2.60.120.200">
    <property type="match status" value="2"/>
</dbReference>
<proteinExistence type="predicted"/>
<accession>A0A1I8AZY6</accession>
<dbReference type="Pfam" id="PF00337">
    <property type="entry name" value="Gal-bind_lectin"/>
    <property type="match status" value="1"/>
</dbReference>
<dbReference type="PROSITE" id="PS51304">
    <property type="entry name" value="GALECTIN"/>
    <property type="match status" value="1"/>
</dbReference>
<evidence type="ECO:0000313" key="5">
    <source>
        <dbReference type="WBParaSite" id="MhA1_Contig1114.frz3.gene1"/>
    </source>
</evidence>